<comment type="catalytic activity">
    <reaction evidence="16">
        <text>a 3-O-[N-acetyl-alpha-D-galactosaminyl]-L-threonyl-[protein] + CMP-N-acetyl-beta-neuraminate = a 3-O-[N-acetyl-alpha-neuraminosyl-(2-&gt;6)-N-acetyl-alpha-D-galactosaminyl]-L-threonyl-[protein] + CMP + H(+)</text>
        <dbReference type="Rhea" id="RHEA:81643"/>
        <dbReference type="Rhea" id="RHEA-COMP:11689"/>
        <dbReference type="Rhea" id="RHEA-COMP:19720"/>
        <dbReference type="ChEBI" id="CHEBI:15378"/>
        <dbReference type="ChEBI" id="CHEBI:57812"/>
        <dbReference type="ChEBI" id="CHEBI:60377"/>
        <dbReference type="ChEBI" id="CHEBI:87075"/>
        <dbReference type="ChEBI" id="CHEBI:231970"/>
    </reaction>
    <physiologicalReaction direction="left-to-right" evidence="16">
        <dbReference type="Rhea" id="RHEA:81644"/>
    </physiologicalReaction>
</comment>
<evidence type="ECO:0000256" key="9">
    <source>
        <dbReference type="ARBA" id="ARBA00023034"/>
    </source>
</evidence>
<dbReference type="Pfam" id="PF00777">
    <property type="entry name" value="Glyco_transf_29"/>
    <property type="match status" value="1"/>
</dbReference>
<evidence type="ECO:0000256" key="11">
    <source>
        <dbReference type="ARBA" id="ARBA00023157"/>
    </source>
</evidence>
<dbReference type="InterPro" id="IPR001675">
    <property type="entry name" value="Glyco_trans_29"/>
</dbReference>
<dbReference type="GO" id="GO:0000139">
    <property type="term" value="C:Golgi membrane"/>
    <property type="evidence" value="ECO:0007669"/>
    <property type="project" value="UniProtKB-SubCell"/>
</dbReference>
<keyword evidence="11" id="KW-1015">Disulfide bond</keyword>
<dbReference type="GO" id="GO:0001665">
    <property type="term" value="F:alpha-N-acetylgalactosaminide alpha-2,6-sialyltransferase activity"/>
    <property type="evidence" value="ECO:0007669"/>
    <property type="project" value="UniProtKB-EC"/>
</dbReference>
<reference evidence="17 18" key="1">
    <citation type="journal article" date="2019" name="Mol. Ecol. Resour.">
        <title>Chromosome-level genome assembly of Triplophysa tibetana, a fish adapted to the harsh high-altitude environment of the Tibetan Plateau.</title>
        <authorList>
            <person name="Yang X."/>
            <person name="Liu H."/>
            <person name="Ma Z."/>
            <person name="Zou Y."/>
            <person name="Zou M."/>
            <person name="Mao Y."/>
            <person name="Li X."/>
            <person name="Wang H."/>
            <person name="Chen T."/>
            <person name="Wang W."/>
            <person name="Yang R."/>
        </authorList>
    </citation>
    <scope>NUCLEOTIDE SEQUENCE [LARGE SCALE GENOMIC DNA]</scope>
    <source>
        <strain evidence="17">TTIB1903HZAU</strain>
        <tissue evidence="17">Muscle</tissue>
    </source>
</reference>
<dbReference type="InterPro" id="IPR038578">
    <property type="entry name" value="GT29-like_sf"/>
</dbReference>
<keyword evidence="12" id="KW-0325">Glycoprotein</keyword>
<name>A0A5A9PTT5_9TELE</name>
<keyword evidence="7" id="KW-0735">Signal-anchor</keyword>
<proteinExistence type="inferred from homology"/>
<gene>
    <name evidence="17" type="ORF">E1301_Tti005940</name>
</gene>
<protein>
    <recommendedName>
        <fullName evidence="14">alpha-N-acetylgalactosaminide alpha-2,6-sialyltransferase</fullName>
        <ecNumber evidence="14">2.4.3.3</ecNumber>
    </recommendedName>
</protein>
<evidence type="ECO:0000256" key="1">
    <source>
        <dbReference type="ARBA" id="ARBA00004323"/>
    </source>
</evidence>
<comment type="similarity">
    <text evidence="3">Belongs to the glycosyltransferase 29 family.</text>
</comment>
<keyword evidence="6" id="KW-0812">Transmembrane</keyword>
<evidence type="ECO:0000256" key="15">
    <source>
        <dbReference type="ARBA" id="ARBA00050664"/>
    </source>
</evidence>
<comment type="subcellular location">
    <subcellularLocation>
        <location evidence="1">Golgi apparatus membrane</location>
        <topology evidence="1">Single-pass type II membrane protein</topology>
    </subcellularLocation>
</comment>
<evidence type="ECO:0000256" key="6">
    <source>
        <dbReference type="ARBA" id="ARBA00022692"/>
    </source>
</evidence>
<evidence type="ECO:0000256" key="3">
    <source>
        <dbReference type="ARBA" id="ARBA00006003"/>
    </source>
</evidence>
<evidence type="ECO:0000256" key="2">
    <source>
        <dbReference type="ARBA" id="ARBA00004922"/>
    </source>
</evidence>
<evidence type="ECO:0000256" key="14">
    <source>
        <dbReference type="ARBA" id="ARBA00039109"/>
    </source>
</evidence>
<keyword evidence="10" id="KW-0472">Membrane</keyword>
<evidence type="ECO:0000256" key="8">
    <source>
        <dbReference type="ARBA" id="ARBA00022989"/>
    </source>
</evidence>
<evidence type="ECO:0000256" key="13">
    <source>
        <dbReference type="ARBA" id="ARBA00036348"/>
    </source>
</evidence>
<keyword evidence="5 17" id="KW-0808">Transferase</keyword>
<comment type="pathway">
    <text evidence="2">Protein modification; protein glycosylation.</text>
</comment>
<comment type="catalytic activity">
    <reaction evidence="15">
        <text>a 3-O-[N-acetyl-alpha-neuraminyl-(2-&gt;3)-beta-D-galactosyl-(1-&gt;3)-N-acetyl-alpha-D-galactosaminyl]-L-threonyl-[protein] + CMP-N-acetyl-beta-neuraminate = a 3-O-{alpha-Neu5Ac-(2-&gt;3)-beta-D-Gal-(1-&gt;3)-[alpha-Neu5Ac-(2-&gt;6)]-alpha-D-GalNAc}-L-threonyl-[protein] + CMP + H(+)</text>
        <dbReference type="Rhea" id="RHEA:81659"/>
        <dbReference type="Rhea" id="RHEA-COMP:14417"/>
        <dbReference type="Rhea" id="RHEA-COMP:16763"/>
        <dbReference type="ChEBI" id="CHEBI:15378"/>
        <dbReference type="ChEBI" id="CHEBI:57812"/>
        <dbReference type="ChEBI" id="CHEBI:60377"/>
        <dbReference type="ChEBI" id="CHEBI:139598"/>
        <dbReference type="ChEBI" id="CHEBI:156398"/>
    </reaction>
    <physiologicalReaction direction="left-to-right" evidence="15">
        <dbReference type="Rhea" id="RHEA:81660"/>
    </physiologicalReaction>
</comment>
<evidence type="ECO:0000256" key="4">
    <source>
        <dbReference type="ARBA" id="ARBA00022676"/>
    </source>
</evidence>
<evidence type="ECO:0000313" key="17">
    <source>
        <dbReference type="EMBL" id="KAA0725228.1"/>
    </source>
</evidence>
<dbReference type="Proteomes" id="UP000324632">
    <property type="component" value="Chromosome 1"/>
</dbReference>
<dbReference type="PANTHER" id="PTHR45941">
    <property type="entry name" value="ALPHA-N-ACETYLGALACTOSAMINIDE ALPHA-2,6-SIALYLTRANSFERASE 2-LIKE-RELATED"/>
    <property type="match status" value="1"/>
</dbReference>
<keyword evidence="9" id="KW-0333">Golgi apparatus</keyword>
<dbReference type="PANTHER" id="PTHR45941:SF1">
    <property type="entry name" value="ALPHA-N-ACETYLGALACTOSAMINIDE ALPHA-2,6-SIALYLTRANSFERASE 1"/>
    <property type="match status" value="1"/>
</dbReference>
<dbReference type="GO" id="GO:0009312">
    <property type="term" value="P:oligosaccharide biosynthetic process"/>
    <property type="evidence" value="ECO:0007669"/>
    <property type="project" value="TreeGrafter"/>
</dbReference>
<comment type="catalytic activity">
    <reaction evidence="13">
        <text>a beta-D-galactosyl-(1-&gt;3)-N-acetyl-alpha-D-galactosaminyl derivative + CMP-N-acetyl-beta-neuraminate = a beta-D-galactosyl-(1-&gt;3)-[N-acetyl-alpha-neuraminyl-(2-&gt;6)]-N-acetyl-alpha-D-galactosaminyl derivative + CMP + H(+)</text>
        <dbReference type="Rhea" id="RHEA:11136"/>
        <dbReference type="ChEBI" id="CHEBI:15378"/>
        <dbReference type="ChEBI" id="CHEBI:57812"/>
        <dbReference type="ChEBI" id="CHEBI:60377"/>
        <dbReference type="ChEBI" id="CHEBI:133470"/>
        <dbReference type="ChEBI" id="CHEBI:140764"/>
        <dbReference type="EC" id="2.4.3.3"/>
    </reaction>
    <physiologicalReaction direction="left-to-right" evidence="13">
        <dbReference type="Rhea" id="RHEA:11137"/>
    </physiologicalReaction>
</comment>
<evidence type="ECO:0000313" key="18">
    <source>
        <dbReference type="Proteomes" id="UP000324632"/>
    </source>
</evidence>
<comment type="caution">
    <text evidence="17">The sequence shown here is derived from an EMBL/GenBank/DDBJ whole genome shotgun (WGS) entry which is preliminary data.</text>
</comment>
<evidence type="ECO:0000256" key="7">
    <source>
        <dbReference type="ARBA" id="ARBA00022968"/>
    </source>
</evidence>
<evidence type="ECO:0000256" key="16">
    <source>
        <dbReference type="ARBA" id="ARBA00052285"/>
    </source>
</evidence>
<dbReference type="EMBL" id="SOYY01000001">
    <property type="protein sequence ID" value="KAA0725228.1"/>
    <property type="molecule type" value="Genomic_DNA"/>
</dbReference>
<sequence>MMKSADAEEKPLKYMAGMLRASQLEKMMTKEELEEEQRMNGALTKGYEEDVGNKTSVFVHTAYSLYSTLLRFRQFGYDSIPQDEDIKYVMIPEGLRDFQWLQGLLKGKEAIGSFKGVRYSNKI</sequence>
<dbReference type="Gene3D" id="3.90.1480.20">
    <property type="entry name" value="Glycosyl transferase family 29"/>
    <property type="match status" value="1"/>
</dbReference>
<evidence type="ECO:0000256" key="12">
    <source>
        <dbReference type="ARBA" id="ARBA00023180"/>
    </source>
</evidence>
<evidence type="ECO:0000256" key="10">
    <source>
        <dbReference type="ARBA" id="ARBA00023136"/>
    </source>
</evidence>
<dbReference type="EC" id="2.4.3.3" evidence="14"/>
<evidence type="ECO:0000256" key="5">
    <source>
        <dbReference type="ARBA" id="ARBA00022679"/>
    </source>
</evidence>
<keyword evidence="18" id="KW-1185">Reference proteome</keyword>
<dbReference type="AlphaFoldDB" id="A0A5A9PTT5"/>
<accession>A0A5A9PTT5</accession>
<keyword evidence="8" id="KW-1133">Transmembrane helix</keyword>
<keyword evidence="4 17" id="KW-0328">Glycosyltransferase</keyword>
<organism evidence="17 18">
    <name type="scientific">Triplophysa tibetana</name>
    <dbReference type="NCBI Taxonomy" id="1572043"/>
    <lineage>
        <taxon>Eukaryota</taxon>
        <taxon>Metazoa</taxon>
        <taxon>Chordata</taxon>
        <taxon>Craniata</taxon>
        <taxon>Vertebrata</taxon>
        <taxon>Euteleostomi</taxon>
        <taxon>Actinopterygii</taxon>
        <taxon>Neopterygii</taxon>
        <taxon>Teleostei</taxon>
        <taxon>Ostariophysi</taxon>
        <taxon>Cypriniformes</taxon>
        <taxon>Nemacheilidae</taxon>
        <taxon>Triplophysa</taxon>
    </lineage>
</organism>